<dbReference type="InterPro" id="IPR002321">
    <property type="entry name" value="Cyt_c_II"/>
</dbReference>
<dbReference type="GO" id="GO:0042597">
    <property type="term" value="C:periplasmic space"/>
    <property type="evidence" value="ECO:0007669"/>
    <property type="project" value="InterPro"/>
</dbReference>
<keyword evidence="5 6" id="KW-0408">Iron</keyword>
<evidence type="ECO:0000256" key="6">
    <source>
        <dbReference type="PIRSR" id="PIRSR000027-1"/>
    </source>
</evidence>
<feature type="binding site" description="covalent" evidence="7">
    <location>
        <position position="141"/>
    </location>
    <ligand>
        <name>heme c</name>
        <dbReference type="ChEBI" id="CHEBI:61717"/>
    </ligand>
</feature>
<keyword evidence="10" id="KW-1185">Reference proteome</keyword>
<dbReference type="GO" id="GO:0022900">
    <property type="term" value="P:electron transport chain"/>
    <property type="evidence" value="ECO:0007669"/>
    <property type="project" value="InterPro"/>
</dbReference>
<evidence type="ECO:0000256" key="1">
    <source>
        <dbReference type="ARBA" id="ARBA00022448"/>
    </source>
</evidence>
<dbReference type="Proteomes" id="UP000236752">
    <property type="component" value="Unassembled WGS sequence"/>
</dbReference>
<dbReference type="GO" id="GO:0009055">
    <property type="term" value="F:electron transfer activity"/>
    <property type="evidence" value="ECO:0007669"/>
    <property type="project" value="InterPro"/>
</dbReference>
<feature type="binding site" description="axial binding residue" evidence="6">
    <location>
        <position position="145"/>
    </location>
    <ligand>
        <name>heme c</name>
        <dbReference type="ChEBI" id="CHEBI:61717"/>
    </ligand>
    <ligandPart>
        <name>Fe</name>
        <dbReference type="ChEBI" id="CHEBI:18248"/>
    </ligandPart>
</feature>
<comment type="PTM">
    <text evidence="7">Binds 1 heme group per subunit.</text>
</comment>
<evidence type="ECO:0000256" key="7">
    <source>
        <dbReference type="PIRSR" id="PIRSR000027-2"/>
    </source>
</evidence>
<evidence type="ECO:0000256" key="4">
    <source>
        <dbReference type="ARBA" id="ARBA00022982"/>
    </source>
</evidence>
<dbReference type="PROSITE" id="PS51009">
    <property type="entry name" value="CYTCII"/>
    <property type="match status" value="1"/>
</dbReference>
<feature type="chain" id="PRO_5009288802" evidence="8">
    <location>
        <begin position="22"/>
        <end position="153"/>
    </location>
</feature>
<dbReference type="SUPFAM" id="SSF47175">
    <property type="entry name" value="Cytochromes"/>
    <property type="match status" value="1"/>
</dbReference>
<dbReference type="Gene3D" id="1.20.120.10">
    <property type="entry name" value="Cytochrome c/b562"/>
    <property type="match status" value="1"/>
</dbReference>
<accession>A0A1H5WX20</accession>
<dbReference type="Pfam" id="PF01322">
    <property type="entry name" value="Cytochrom_C_2"/>
    <property type="match status" value="1"/>
</dbReference>
<dbReference type="RefSeq" id="WP_103909945.1">
    <property type="nucleotide sequence ID" value="NZ_FNUZ01000002.1"/>
</dbReference>
<evidence type="ECO:0000256" key="3">
    <source>
        <dbReference type="ARBA" id="ARBA00022723"/>
    </source>
</evidence>
<keyword evidence="1" id="KW-0813">Transport</keyword>
<dbReference type="AlphaFoldDB" id="A0A1H5WX20"/>
<dbReference type="PRINTS" id="PR00608">
    <property type="entry name" value="CYTCHROMECII"/>
</dbReference>
<name>A0A1H5WX20_9RHOB</name>
<feature type="signal peptide" evidence="8">
    <location>
        <begin position="1"/>
        <end position="21"/>
    </location>
</feature>
<dbReference type="GO" id="GO:0005506">
    <property type="term" value="F:iron ion binding"/>
    <property type="evidence" value="ECO:0007669"/>
    <property type="project" value="InterPro"/>
</dbReference>
<organism evidence="9 10">
    <name type="scientific">Thalassococcus halodurans</name>
    <dbReference type="NCBI Taxonomy" id="373675"/>
    <lineage>
        <taxon>Bacteria</taxon>
        <taxon>Pseudomonadati</taxon>
        <taxon>Pseudomonadota</taxon>
        <taxon>Alphaproteobacteria</taxon>
        <taxon>Rhodobacterales</taxon>
        <taxon>Roseobacteraceae</taxon>
        <taxon>Thalassococcus</taxon>
    </lineage>
</organism>
<evidence type="ECO:0000313" key="10">
    <source>
        <dbReference type="Proteomes" id="UP000236752"/>
    </source>
</evidence>
<dbReference type="EMBL" id="FNUZ01000002">
    <property type="protein sequence ID" value="SEG03978.1"/>
    <property type="molecule type" value="Genomic_DNA"/>
</dbReference>
<evidence type="ECO:0000256" key="5">
    <source>
        <dbReference type="ARBA" id="ARBA00023004"/>
    </source>
</evidence>
<evidence type="ECO:0000256" key="8">
    <source>
        <dbReference type="SAM" id="SignalP"/>
    </source>
</evidence>
<evidence type="ECO:0000256" key="2">
    <source>
        <dbReference type="ARBA" id="ARBA00022617"/>
    </source>
</evidence>
<keyword evidence="3 6" id="KW-0479">Metal-binding</keyword>
<keyword evidence="4" id="KW-0249">Electron transport</keyword>
<dbReference type="GO" id="GO:0020037">
    <property type="term" value="F:heme binding"/>
    <property type="evidence" value="ECO:0007669"/>
    <property type="project" value="InterPro"/>
</dbReference>
<proteinExistence type="predicted"/>
<sequence length="153" mass="15907">MKAILTFATAASIAFVGSAMAQEDFSANLKARQGQFRILAINLGILGDMAKGKMDYDAAAAEAAAHSIHGVSMVHQAALWPEGSDNMSIDGTRALPMIWDDFADFSSKWDALGTAAENLVSVAGTGREAIGPALGQIGGTCKACHDTYRASAN</sequence>
<keyword evidence="8" id="KW-0732">Signal</keyword>
<dbReference type="PIRSF" id="PIRSF000027">
    <property type="entry name" value="Cytc_c_prime"/>
    <property type="match status" value="1"/>
</dbReference>
<dbReference type="InterPro" id="IPR010980">
    <property type="entry name" value="Cyt_c/b562"/>
</dbReference>
<protein>
    <submittedName>
        <fullName evidence="9">Cytochrome c556</fullName>
    </submittedName>
</protein>
<feature type="binding site" description="covalent" evidence="7">
    <location>
        <position position="144"/>
    </location>
    <ligand>
        <name>heme c</name>
        <dbReference type="ChEBI" id="CHEBI:61717"/>
    </ligand>
</feature>
<dbReference type="InterPro" id="IPR015984">
    <property type="entry name" value="Cyt_c_prime_subgr"/>
</dbReference>
<dbReference type="InterPro" id="IPR012127">
    <property type="entry name" value="Cyt_c_prime"/>
</dbReference>
<gene>
    <name evidence="9" type="ORF">SAMN04488045_1626</name>
</gene>
<reference evidence="9 10" key="1">
    <citation type="submission" date="2016-10" db="EMBL/GenBank/DDBJ databases">
        <authorList>
            <person name="de Groot N.N."/>
        </authorList>
    </citation>
    <scope>NUCLEOTIDE SEQUENCE [LARGE SCALE GENOMIC DNA]</scope>
    <source>
        <strain evidence="9 10">DSM 26915</strain>
    </source>
</reference>
<dbReference type="OrthoDB" id="7596534at2"/>
<keyword evidence="2 7" id="KW-0349">Heme</keyword>
<evidence type="ECO:0000313" key="9">
    <source>
        <dbReference type="EMBL" id="SEG03978.1"/>
    </source>
</evidence>